<reference evidence="9 10" key="1">
    <citation type="submission" date="2020-11" db="EMBL/GenBank/DDBJ databases">
        <title>A novel isolate from a Black sea contaminated sediment with potential to produce alkanes: Plantactinospora alkalitolerans sp. nov.</title>
        <authorList>
            <person name="Carro L."/>
            <person name="Veyisoglu A."/>
            <person name="Guven K."/>
            <person name="Schumann P."/>
            <person name="Klenk H.-P."/>
            <person name="Sahin N."/>
        </authorList>
    </citation>
    <scope>NUCLEOTIDE SEQUENCE [LARGE SCALE GENOMIC DNA]</scope>
    <source>
        <strain evidence="9 10">S1510</strain>
    </source>
</reference>
<gene>
    <name evidence="9" type="ORF">I0C86_09580</name>
</gene>
<dbReference type="InterPro" id="IPR003439">
    <property type="entry name" value="ABC_transporter-like_ATP-bd"/>
</dbReference>
<organism evidence="9 10">
    <name type="scientific">Plantactinospora alkalitolerans</name>
    <dbReference type="NCBI Taxonomy" id="2789879"/>
    <lineage>
        <taxon>Bacteria</taxon>
        <taxon>Bacillati</taxon>
        <taxon>Actinomycetota</taxon>
        <taxon>Actinomycetes</taxon>
        <taxon>Micromonosporales</taxon>
        <taxon>Micromonosporaceae</taxon>
        <taxon>Plantactinospora</taxon>
    </lineage>
</organism>
<keyword evidence="5 7" id="KW-1133">Transmembrane helix</keyword>
<evidence type="ECO:0000256" key="6">
    <source>
        <dbReference type="ARBA" id="ARBA00023136"/>
    </source>
</evidence>
<dbReference type="PANTHER" id="PTHR24221:SF654">
    <property type="entry name" value="ATP-BINDING CASSETTE SUB-FAMILY B MEMBER 6"/>
    <property type="match status" value="1"/>
</dbReference>
<dbReference type="InterPro" id="IPR027417">
    <property type="entry name" value="P-loop_NTPase"/>
</dbReference>
<dbReference type="PROSITE" id="PS50893">
    <property type="entry name" value="ABC_TRANSPORTER_2"/>
    <property type="match status" value="1"/>
</dbReference>
<evidence type="ECO:0000313" key="9">
    <source>
        <dbReference type="EMBL" id="MBF9129224.1"/>
    </source>
</evidence>
<dbReference type="InterPro" id="IPR017871">
    <property type="entry name" value="ABC_transporter-like_CS"/>
</dbReference>
<keyword evidence="6 7" id="KW-0472">Membrane</keyword>
<feature type="transmembrane region" description="Helical" evidence="7">
    <location>
        <begin position="72"/>
        <end position="92"/>
    </location>
</feature>
<dbReference type="EMBL" id="JADPUN010000109">
    <property type="protein sequence ID" value="MBF9129224.1"/>
    <property type="molecule type" value="Genomic_DNA"/>
</dbReference>
<sequence>MGNWRERLWQERVEPRIFLLAQLRIATDGLALGTAGLNLVVGALGGGFVLASSFVVGRIPAAMDAGVGSPQWRSLVTAFLVASGVLLAQQILTPLSAALGQLVKHRVDGLFYDRLLEASLRSTSVAPQEDDESLANLRLAAEGLEKGSRTPGDAAAGTLALVIRYSRLGAFVLIIGAVISWWAAAAIGLVTMTLRVGHRDVVRTYTRLVPVMNPLRRESDYFLGLGVGPVAAKETRVFGLTSWIIERYRSSALAAIRPLWRERRRVNVTAFLWRSVFSLIVVCLVVALMLRAGAAGTLTLTELTIGVQATIAAVLLGEFYHESDTGTQFGLIAVRALERFRSQVAASEAVPPTVAGGASAATAAPSFSEIRFSDVTFSYASGGRPVLDGLDLTLRAGECTALVGLNGSGKTTLVKLLARLYEPTRGAILVDGRDIATLPVDVWRRQIGVVFQDFIRYELSLSDNIAFGAIEHRYDPGQLAAITARAGLADIVAGLPSGLDTVLASRYDGGVELSGGQWQRLAIARALLAVDAGARILVLDEPTAALDVRAEAAFFDEFAERTRGRTTLLISHRFSSVRHADRIVVLSGGRVLEDGTHESLLARDGRYAELYRLQASLFTADVEGGEDDAVGSTSPGAEVRR</sequence>
<dbReference type="InterPro" id="IPR039421">
    <property type="entry name" value="Type_1_exporter"/>
</dbReference>
<dbReference type="InterPro" id="IPR003593">
    <property type="entry name" value="AAA+_ATPase"/>
</dbReference>
<dbReference type="SUPFAM" id="SSF52540">
    <property type="entry name" value="P-loop containing nucleoside triphosphate hydrolases"/>
    <property type="match status" value="1"/>
</dbReference>
<evidence type="ECO:0000256" key="4">
    <source>
        <dbReference type="ARBA" id="ARBA00022840"/>
    </source>
</evidence>
<keyword evidence="3" id="KW-0547">Nucleotide-binding</keyword>
<feature type="transmembrane region" description="Helical" evidence="7">
    <location>
        <begin position="271"/>
        <end position="290"/>
    </location>
</feature>
<comment type="caution">
    <text evidence="9">The sequence shown here is derived from an EMBL/GenBank/DDBJ whole genome shotgun (WGS) entry which is preliminary data.</text>
</comment>
<dbReference type="GO" id="GO:0005524">
    <property type="term" value="F:ATP binding"/>
    <property type="evidence" value="ECO:0007669"/>
    <property type="project" value="UniProtKB-KW"/>
</dbReference>
<feature type="domain" description="ABC transporter" evidence="8">
    <location>
        <begin position="370"/>
        <end position="613"/>
    </location>
</feature>
<protein>
    <submittedName>
        <fullName evidence="9">ABC transporter ATP-binding protein</fullName>
    </submittedName>
</protein>
<comment type="subcellular location">
    <subcellularLocation>
        <location evidence="1">Cell membrane</location>
        <topology evidence="1">Multi-pass membrane protein</topology>
    </subcellularLocation>
</comment>
<keyword evidence="2 7" id="KW-0812">Transmembrane</keyword>
<accession>A0ABS0GT52</accession>
<dbReference type="SMART" id="SM00382">
    <property type="entry name" value="AAA"/>
    <property type="match status" value="1"/>
</dbReference>
<evidence type="ECO:0000256" key="3">
    <source>
        <dbReference type="ARBA" id="ARBA00022741"/>
    </source>
</evidence>
<keyword evidence="10" id="KW-1185">Reference proteome</keyword>
<evidence type="ECO:0000313" key="10">
    <source>
        <dbReference type="Proteomes" id="UP000638560"/>
    </source>
</evidence>
<evidence type="ECO:0000256" key="1">
    <source>
        <dbReference type="ARBA" id="ARBA00004651"/>
    </source>
</evidence>
<evidence type="ECO:0000259" key="8">
    <source>
        <dbReference type="PROSITE" id="PS50893"/>
    </source>
</evidence>
<feature type="transmembrane region" description="Helical" evidence="7">
    <location>
        <begin position="39"/>
        <end position="60"/>
    </location>
</feature>
<dbReference type="Gene3D" id="3.40.50.300">
    <property type="entry name" value="P-loop containing nucleotide triphosphate hydrolases"/>
    <property type="match status" value="1"/>
</dbReference>
<dbReference type="Proteomes" id="UP000638560">
    <property type="component" value="Unassembled WGS sequence"/>
</dbReference>
<dbReference type="PROSITE" id="PS00211">
    <property type="entry name" value="ABC_TRANSPORTER_1"/>
    <property type="match status" value="1"/>
</dbReference>
<dbReference type="Gene3D" id="1.20.1560.10">
    <property type="entry name" value="ABC transporter type 1, transmembrane domain"/>
    <property type="match status" value="1"/>
</dbReference>
<evidence type="ECO:0000256" key="5">
    <source>
        <dbReference type="ARBA" id="ARBA00022989"/>
    </source>
</evidence>
<proteinExistence type="predicted"/>
<keyword evidence="4 9" id="KW-0067">ATP-binding</keyword>
<feature type="transmembrane region" description="Helical" evidence="7">
    <location>
        <begin position="168"/>
        <end position="190"/>
    </location>
</feature>
<evidence type="ECO:0000256" key="7">
    <source>
        <dbReference type="SAM" id="Phobius"/>
    </source>
</evidence>
<evidence type="ECO:0000256" key="2">
    <source>
        <dbReference type="ARBA" id="ARBA00022692"/>
    </source>
</evidence>
<name>A0ABS0GT52_9ACTN</name>
<dbReference type="RefSeq" id="WP_196200864.1">
    <property type="nucleotide sequence ID" value="NZ_JADPUN010000109.1"/>
</dbReference>
<dbReference type="InterPro" id="IPR036640">
    <property type="entry name" value="ABC1_TM_sf"/>
</dbReference>
<dbReference type="Pfam" id="PF00005">
    <property type="entry name" value="ABC_tran"/>
    <property type="match status" value="1"/>
</dbReference>
<dbReference type="PANTHER" id="PTHR24221">
    <property type="entry name" value="ATP-BINDING CASSETTE SUB-FAMILY B"/>
    <property type="match status" value="1"/>
</dbReference>